<evidence type="ECO:0000313" key="3">
    <source>
        <dbReference type="Proteomes" id="UP000324748"/>
    </source>
</evidence>
<evidence type="ECO:0000256" key="1">
    <source>
        <dbReference type="SAM" id="SignalP"/>
    </source>
</evidence>
<keyword evidence="3" id="KW-1185">Reference proteome</keyword>
<dbReference type="EMBL" id="VSWC01000029">
    <property type="protein sequence ID" value="KAA1107297.1"/>
    <property type="molecule type" value="Genomic_DNA"/>
</dbReference>
<dbReference type="Proteomes" id="UP000324748">
    <property type="component" value="Unassembled WGS sequence"/>
</dbReference>
<evidence type="ECO:0000313" key="2">
    <source>
        <dbReference type="EMBL" id="KAA1107297.1"/>
    </source>
</evidence>
<proteinExistence type="predicted"/>
<dbReference type="AlphaFoldDB" id="A0A5B0Q2G7"/>
<accession>A0A5B0Q2G7</accession>
<feature type="signal peptide" evidence="1">
    <location>
        <begin position="1"/>
        <end position="17"/>
    </location>
</feature>
<protein>
    <submittedName>
        <fullName evidence="2">Uncharacterized protein</fullName>
    </submittedName>
</protein>
<comment type="caution">
    <text evidence="2">The sequence shown here is derived from an EMBL/GenBank/DDBJ whole genome shotgun (WGS) entry which is preliminary data.</text>
</comment>
<gene>
    <name evidence="2" type="ORF">PGT21_009381</name>
</gene>
<sequence>MRLNIIVLQIALQLFHGRDISTVVAMTTYDGISTLSGAHRAQFAGTQRNEISPVGQALLRNHKESNAKEFLQSSKARFDDLGERITQSVNEGHLIYIEDGEGDDHWQSLLGALDQIVPEMVVHRGGYYKVRKDLTEKVWENFHQVAERKKPIISPIHGATPDDKLGVFDKLEGIPEYDPKSGRLKELRHESFNAKELAAEIKKTKQNLLRRLQRNKFTTIVTKCSPTGLAELIVEAKAEKRVAIVWTGFTRFEPKDESFEVKFNVRKDLEASKALLALNLPTVITTPRLQNSKLGAIVAEEIARVFAPLSRDVENTYGGFKGLHGLVSPRQGTFGHLLAKSHDLFRNSRIDDSRQDEHTLSELKAKEAMQLSVSLERINKLENTLQFSQGKKWDTIMKAIETERRKAIELNRPELMIPPGAPLRDFCPIDQYAHVILKDSLRKESVKEVITTHVRLSSDNSRFEISPSADSNVHIVTMFDANPLAADIQNSLFYIAHGEPLQRQKYLEIVEAHRHERPRLS</sequence>
<reference evidence="2 3" key="1">
    <citation type="submission" date="2019-05" db="EMBL/GenBank/DDBJ databases">
        <title>Emergence of the Ug99 lineage of the wheat stem rust pathogen through somatic hybridization.</title>
        <authorList>
            <person name="Li F."/>
            <person name="Upadhyaya N.M."/>
            <person name="Sperschneider J."/>
            <person name="Matny O."/>
            <person name="Nguyen-Phuc H."/>
            <person name="Mago R."/>
            <person name="Raley C."/>
            <person name="Miller M.E."/>
            <person name="Silverstein K.A.T."/>
            <person name="Henningsen E."/>
            <person name="Hirsch C.D."/>
            <person name="Visser B."/>
            <person name="Pretorius Z.A."/>
            <person name="Steffenson B.J."/>
            <person name="Schwessinger B."/>
            <person name="Dodds P.N."/>
            <person name="Figueroa M."/>
        </authorList>
    </citation>
    <scope>NUCLEOTIDE SEQUENCE [LARGE SCALE GENOMIC DNA]</scope>
    <source>
        <strain evidence="2">21-0</strain>
    </source>
</reference>
<feature type="chain" id="PRO_5022669612" evidence="1">
    <location>
        <begin position="18"/>
        <end position="521"/>
    </location>
</feature>
<organism evidence="2 3">
    <name type="scientific">Puccinia graminis f. sp. tritici</name>
    <dbReference type="NCBI Taxonomy" id="56615"/>
    <lineage>
        <taxon>Eukaryota</taxon>
        <taxon>Fungi</taxon>
        <taxon>Dikarya</taxon>
        <taxon>Basidiomycota</taxon>
        <taxon>Pucciniomycotina</taxon>
        <taxon>Pucciniomycetes</taxon>
        <taxon>Pucciniales</taxon>
        <taxon>Pucciniaceae</taxon>
        <taxon>Puccinia</taxon>
    </lineage>
</organism>
<dbReference type="OrthoDB" id="2496977at2759"/>
<name>A0A5B0Q2G7_PUCGR</name>
<keyword evidence="1" id="KW-0732">Signal</keyword>